<reference evidence="1" key="1">
    <citation type="journal article" date="2020" name="Nature">
        <title>Giant virus diversity and host interactions through global metagenomics.</title>
        <authorList>
            <person name="Schulz F."/>
            <person name="Roux S."/>
            <person name="Paez-Espino D."/>
            <person name="Jungbluth S."/>
            <person name="Walsh D.A."/>
            <person name="Denef V.J."/>
            <person name="McMahon K.D."/>
            <person name="Konstantinidis K.T."/>
            <person name="Eloe-Fadrosh E.A."/>
            <person name="Kyrpides N.C."/>
            <person name="Woyke T."/>
        </authorList>
    </citation>
    <scope>NUCLEOTIDE SEQUENCE</scope>
    <source>
        <strain evidence="1">GVMAG-M-3300023179-73</strain>
    </source>
</reference>
<proteinExistence type="predicted"/>
<name>A0A6C0H731_9ZZZZ</name>
<dbReference type="EMBL" id="MN739890">
    <property type="protein sequence ID" value="QHT76207.1"/>
    <property type="molecule type" value="Genomic_DNA"/>
</dbReference>
<protein>
    <submittedName>
        <fullName evidence="1">Uncharacterized protein</fullName>
    </submittedName>
</protein>
<dbReference type="AlphaFoldDB" id="A0A6C0H731"/>
<sequence>MNTINSYEVVTTTAVYPVKKMKLPADSMTETSVTSKNVRFCTDVKVFHYRYKKLSVYRRLKNIMVIWKLLIYKDG</sequence>
<evidence type="ECO:0000313" key="1">
    <source>
        <dbReference type="EMBL" id="QHT76207.1"/>
    </source>
</evidence>
<organism evidence="1">
    <name type="scientific">viral metagenome</name>
    <dbReference type="NCBI Taxonomy" id="1070528"/>
    <lineage>
        <taxon>unclassified sequences</taxon>
        <taxon>metagenomes</taxon>
        <taxon>organismal metagenomes</taxon>
    </lineage>
</organism>
<accession>A0A6C0H731</accession>